<comment type="caution">
    <text evidence="2">The sequence shown here is derived from an EMBL/GenBank/DDBJ whole genome shotgun (WGS) entry which is preliminary data.</text>
</comment>
<protein>
    <recommendedName>
        <fullName evidence="4">Secreted protein</fullName>
    </recommendedName>
</protein>
<organism evidence="2 3">
    <name type="scientific">Holothuria leucospilota</name>
    <name type="common">Black long sea cucumber</name>
    <name type="synonym">Mertensiothuria leucospilota</name>
    <dbReference type="NCBI Taxonomy" id="206669"/>
    <lineage>
        <taxon>Eukaryota</taxon>
        <taxon>Metazoa</taxon>
        <taxon>Echinodermata</taxon>
        <taxon>Eleutherozoa</taxon>
        <taxon>Echinozoa</taxon>
        <taxon>Holothuroidea</taxon>
        <taxon>Aspidochirotacea</taxon>
        <taxon>Aspidochirotida</taxon>
        <taxon>Holothuriidae</taxon>
        <taxon>Holothuria</taxon>
    </lineage>
</organism>
<feature type="signal peptide" evidence="1">
    <location>
        <begin position="1"/>
        <end position="23"/>
    </location>
</feature>
<sequence>MAFFPVVAHWLVFPTPLFMLSESCDKHLIVTRNNSRQQATSPDCNVEHADRDKGLPFNVIISSYPRCMQPLESPSARQSVWQSAEFMHLRAT</sequence>
<evidence type="ECO:0000313" key="2">
    <source>
        <dbReference type="EMBL" id="KAJ8033452.1"/>
    </source>
</evidence>
<reference evidence="2" key="1">
    <citation type="submission" date="2021-10" db="EMBL/GenBank/DDBJ databases">
        <title>Tropical sea cucumber genome reveals ecological adaptation and Cuvierian tubules defense mechanism.</title>
        <authorList>
            <person name="Chen T."/>
        </authorList>
    </citation>
    <scope>NUCLEOTIDE SEQUENCE</scope>
    <source>
        <strain evidence="2">Nanhai2018</strain>
        <tissue evidence="2">Muscle</tissue>
    </source>
</reference>
<gene>
    <name evidence="2" type="ORF">HOLleu_23697</name>
</gene>
<dbReference type="Proteomes" id="UP001152320">
    <property type="component" value="Chromosome 11"/>
</dbReference>
<evidence type="ECO:0000256" key="1">
    <source>
        <dbReference type="SAM" id="SignalP"/>
    </source>
</evidence>
<evidence type="ECO:0008006" key="4">
    <source>
        <dbReference type="Google" id="ProtNLM"/>
    </source>
</evidence>
<name>A0A9Q1BV77_HOLLE</name>
<keyword evidence="1" id="KW-0732">Signal</keyword>
<dbReference type="AlphaFoldDB" id="A0A9Q1BV77"/>
<keyword evidence="3" id="KW-1185">Reference proteome</keyword>
<dbReference type="EMBL" id="JAIZAY010000011">
    <property type="protein sequence ID" value="KAJ8033452.1"/>
    <property type="molecule type" value="Genomic_DNA"/>
</dbReference>
<evidence type="ECO:0000313" key="3">
    <source>
        <dbReference type="Proteomes" id="UP001152320"/>
    </source>
</evidence>
<accession>A0A9Q1BV77</accession>
<proteinExistence type="predicted"/>
<feature type="chain" id="PRO_5040114486" description="Secreted protein" evidence="1">
    <location>
        <begin position="24"/>
        <end position="92"/>
    </location>
</feature>